<reference evidence="2" key="1">
    <citation type="journal article" date="2013" name="Science">
        <title>The Amborella genome and the evolution of flowering plants.</title>
        <authorList>
            <consortium name="Amborella Genome Project"/>
        </authorList>
    </citation>
    <scope>NUCLEOTIDE SEQUENCE [LARGE SCALE GENOMIC DNA]</scope>
</reference>
<name>W1NP12_AMBTC</name>
<accession>W1NP12</accession>
<evidence type="ECO:0000313" key="2">
    <source>
        <dbReference type="Proteomes" id="UP000017836"/>
    </source>
</evidence>
<dbReference type="EMBL" id="KI395608">
    <property type="protein sequence ID" value="ERM97951.1"/>
    <property type="molecule type" value="Genomic_DNA"/>
</dbReference>
<organism evidence="1 2">
    <name type="scientific">Amborella trichopoda</name>
    <dbReference type="NCBI Taxonomy" id="13333"/>
    <lineage>
        <taxon>Eukaryota</taxon>
        <taxon>Viridiplantae</taxon>
        <taxon>Streptophyta</taxon>
        <taxon>Embryophyta</taxon>
        <taxon>Tracheophyta</taxon>
        <taxon>Spermatophyta</taxon>
        <taxon>Magnoliopsida</taxon>
        <taxon>Amborellales</taxon>
        <taxon>Amborellaceae</taxon>
        <taxon>Amborella</taxon>
    </lineage>
</organism>
<dbReference type="HOGENOM" id="CLU_3093553_0_0_1"/>
<dbReference type="AlphaFoldDB" id="W1NP12"/>
<proteinExistence type="predicted"/>
<keyword evidence="2" id="KW-1185">Reference proteome</keyword>
<protein>
    <submittedName>
        <fullName evidence="1">Uncharacterized protein</fullName>
    </submittedName>
</protein>
<gene>
    <name evidence="1" type="ORF">AMTR_s00117p00075630</name>
</gene>
<sequence>CLASKGSPTRSISMFDPLDIDLHAIVVIESEDEQVDVLQDVGIDDSADLPEA</sequence>
<dbReference type="Gramene" id="ERM97951">
    <property type="protein sequence ID" value="ERM97951"/>
    <property type="gene ID" value="AMTR_s00117p00075630"/>
</dbReference>
<dbReference type="Proteomes" id="UP000017836">
    <property type="component" value="Unassembled WGS sequence"/>
</dbReference>
<evidence type="ECO:0000313" key="1">
    <source>
        <dbReference type="EMBL" id="ERM97951.1"/>
    </source>
</evidence>
<feature type="non-terminal residue" evidence="1">
    <location>
        <position position="1"/>
    </location>
</feature>